<name>A0A0J7XN22_9SPHN</name>
<comment type="caution">
    <text evidence="1">The sequence shown here is derived from an EMBL/GenBank/DDBJ whole genome shotgun (WGS) entry which is preliminary data.</text>
</comment>
<accession>A0A0J7XN22</accession>
<evidence type="ECO:0000313" key="2">
    <source>
        <dbReference type="Proteomes" id="UP000052232"/>
    </source>
</evidence>
<dbReference type="AlphaFoldDB" id="A0A0J7XN22"/>
<dbReference type="EMBL" id="JACT01000005">
    <property type="protein sequence ID" value="KMS53366.1"/>
    <property type="molecule type" value="Genomic_DNA"/>
</dbReference>
<gene>
    <name evidence="1" type="ORF">V473_19090</name>
</gene>
<protein>
    <submittedName>
        <fullName evidence="1">Uncharacterized protein</fullName>
    </submittedName>
</protein>
<keyword evidence="2" id="KW-1185">Reference proteome</keyword>
<sequence>MLGANIKDARGWKNQTMNSSGGISRHRISSAIYHYCDMPGQAGEAEYQADTDYLADHWVPRMGFPFRRLALVEQHPADRSRRQYTLGHGLRRGPRQFRTFSQDQPWSVAGQRQARRISAAGGHAL</sequence>
<dbReference type="STRING" id="1420583.V473_19090"/>
<dbReference type="PATRIC" id="fig|1420583.3.peg.3617"/>
<reference evidence="1 2" key="1">
    <citation type="journal article" date="2015" name="G3 (Bethesda)">
        <title>Insights into Ongoing Evolution of the Hexachlorocyclohexane Catabolic Pathway from Comparative Genomics of Ten Sphingomonadaceae Strains.</title>
        <authorList>
            <person name="Pearce S.L."/>
            <person name="Oakeshott J.G."/>
            <person name="Pandey G."/>
        </authorList>
    </citation>
    <scope>NUCLEOTIDE SEQUENCE [LARGE SCALE GENOMIC DNA]</scope>
    <source>
        <strain evidence="1 2">LL01</strain>
    </source>
</reference>
<dbReference type="RefSeq" id="WP_066607916.1">
    <property type="nucleotide sequence ID" value="NZ_KQ130436.1"/>
</dbReference>
<dbReference type="Proteomes" id="UP000052232">
    <property type="component" value="Unassembled WGS sequence"/>
</dbReference>
<evidence type="ECO:0000313" key="1">
    <source>
        <dbReference type="EMBL" id="KMS53366.1"/>
    </source>
</evidence>
<proteinExistence type="predicted"/>
<organism evidence="1 2">
    <name type="scientific">Sphingobium cupriresistens LL01</name>
    <dbReference type="NCBI Taxonomy" id="1420583"/>
    <lineage>
        <taxon>Bacteria</taxon>
        <taxon>Pseudomonadati</taxon>
        <taxon>Pseudomonadota</taxon>
        <taxon>Alphaproteobacteria</taxon>
        <taxon>Sphingomonadales</taxon>
        <taxon>Sphingomonadaceae</taxon>
        <taxon>Sphingobium</taxon>
    </lineage>
</organism>